<dbReference type="InterPro" id="IPR029063">
    <property type="entry name" value="SAM-dependent_MTases_sf"/>
</dbReference>
<evidence type="ECO:0000256" key="4">
    <source>
        <dbReference type="ARBA" id="ARBA00022691"/>
    </source>
</evidence>
<feature type="active site" description="Nucleophile" evidence="6">
    <location>
        <position position="464"/>
    </location>
</feature>
<dbReference type="PRINTS" id="PR02008">
    <property type="entry name" value="RCMTFAMILY"/>
</dbReference>
<dbReference type="GO" id="GO:0001510">
    <property type="term" value="P:RNA methylation"/>
    <property type="evidence" value="ECO:0007669"/>
    <property type="project" value="InterPro"/>
</dbReference>
<reference evidence="8 9" key="1">
    <citation type="submission" date="2018-06" db="EMBL/GenBank/DDBJ databases">
        <title>Genomic Encyclopedia of Archaeal and Bacterial Type Strains, Phase II (KMG-II): from individual species to whole genera.</title>
        <authorList>
            <person name="Goeker M."/>
        </authorList>
    </citation>
    <scope>NUCLEOTIDE SEQUENCE [LARGE SCALE GENOMIC DNA]</scope>
    <source>
        <strain evidence="8 9">DSM 13087</strain>
    </source>
</reference>
<dbReference type="InterPro" id="IPR001678">
    <property type="entry name" value="MeTrfase_RsmB-F_NOP2_dom"/>
</dbReference>
<protein>
    <submittedName>
        <fullName evidence="8">16S rRNA (Cytosine967-C5)-methyltransferase</fullName>
    </submittedName>
</protein>
<dbReference type="CDD" id="cd02440">
    <property type="entry name" value="AdoMet_MTases"/>
    <property type="match status" value="1"/>
</dbReference>
<keyword evidence="4 6" id="KW-0949">S-adenosyl-L-methionine</keyword>
<feature type="binding site" evidence="6">
    <location>
        <position position="391"/>
    </location>
    <ligand>
        <name>S-adenosyl-L-methionine</name>
        <dbReference type="ChEBI" id="CHEBI:59789"/>
    </ligand>
</feature>
<sequence length="530" mass="56682">MRRQVWCLSEIDGDALFLPIAIAHWLWPFASAQFDGVLVFGLCRAAGIGFGQCALGGGGQGGAALVLWDCGAVVWCRTLVGHWVFSLQQAFALIYRAGLKGQETLLMADTFSLAPRAAAQDLIAAVLGGRRSLGEVIARAPDSFAALPPEARARAQRLASETFRHAGRADHHLRRALRKAPPEAAMWVLRMAVIEMHVLGAPAHGVINDAVDLTRRAGQPRLDGLVNAVLRQLGEGLDWAAAPVPRLPGWLRGALQNAYGAKVTAAIEAAHLLPAPLDLTLRGPRPEGLDGVALPTGSLRLRDPGQISALPGYDAGQWWVQDAAAALPVRVLGDVTGLRVLDLCAAPGGKTMQLAAQGAQVTALDISDARMVRLRENLLRTGLQAETVIADALEWRPDTPFDAILLDAPCSATGTLRRHPELPLIRMKEDVKALQALQAALLDRVLDPAQGVLRSGGRVVYCTCSLLPSEGSDQIAAALARHSVQVVPPDLPGLPDAWRLPDGCVRTRPDYWAEFGGLDGFFIALLQHRQ</sequence>
<dbReference type="GO" id="GO:0008173">
    <property type="term" value="F:RNA methyltransferase activity"/>
    <property type="evidence" value="ECO:0007669"/>
    <property type="project" value="InterPro"/>
</dbReference>
<dbReference type="InterPro" id="IPR049560">
    <property type="entry name" value="MeTrfase_RsmB-F_NOP2_cat"/>
</dbReference>
<dbReference type="Pfam" id="PF01189">
    <property type="entry name" value="Methyltr_RsmB-F"/>
    <property type="match status" value="1"/>
</dbReference>
<comment type="caution">
    <text evidence="8">The sequence shown here is derived from an EMBL/GenBank/DDBJ whole genome shotgun (WGS) entry which is preliminary data.</text>
</comment>
<dbReference type="EMBL" id="QKZQ01000004">
    <property type="protein sequence ID" value="PZX46276.1"/>
    <property type="molecule type" value="Genomic_DNA"/>
</dbReference>
<keyword evidence="5 6" id="KW-0694">RNA-binding</keyword>
<evidence type="ECO:0000256" key="6">
    <source>
        <dbReference type="PROSITE-ProRule" id="PRU01023"/>
    </source>
</evidence>
<dbReference type="SUPFAM" id="SSF53335">
    <property type="entry name" value="S-adenosyl-L-methionine-dependent methyltransferases"/>
    <property type="match status" value="1"/>
</dbReference>
<evidence type="ECO:0000259" key="7">
    <source>
        <dbReference type="PROSITE" id="PS51686"/>
    </source>
</evidence>
<accession>A0A2W7QFW6</accession>
<dbReference type="Pfam" id="PF01029">
    <property type="entry name" value="NusB"/>
    <property type="match status" value="1"/>
</dbReference>
<evidence type="ECO:0000313" key="9">
    <source>
        <dbReference type="Proteomes" id="UP000249364"/>
    </source>
</evidence>
<dbReference type="InterPro" id="IPR035926">
    <property type="entry name" value="NusB-like_sf"/>
</dbReference>
<proteinExistence type="inferred from homology"/>
<feature type="binding site" evidence="6">
    <location>
        <position position="365"/>
    </location>
    <ligand>
        <name>S-adenosyl-L-methionine</name>
        <dbReference type="ChEBI" id="CHEBI:59789"/>
    </ligand>
</feature>
<dbReference type="STRING" id="121821.GCA_001870675_01835"/>
<dbReference type="Gene3D" id="1.10.940.10">
    <property type="entry name" value="NusB-like"/>
    <property type="match status" value="1"/>
</dbReference>
<evidence type="ECO:0000256" key="3">
    <source>
        <dbReference type="ARBA" id="ARBA00022679"/>
    </source>
</evidence>
<dbReference type="PANTHER" id="PTHR22807:SF61">
    <property type="entry name" value="NOL1_NOP2_SUN FAMILY PROTEIN _ ANTITERMINATION NUSB DOMAIN-CONTAINING PROTEIN"/>
    <property type="match status" value="1"/>
</dbReference>
<dbReference type="Gene3D" id="3.40.50.150">
    <property type="entry name" value="Vaccinia Virus protein VP39"/>
    <property type="match status" value="1"/>
</dbReference>
<keyword evidence="9" id="KW-1185">Reference proteome</keyword>
<evidence type="ECO:0000313" key="8">
    <source>
        <dbReference type="EMBL" id="PZX46276.1"/>
    </source>
</evidence>
<evidence type="ECO:0000256" key="1">
    <source>
        <dbReference type="ARBA" id="ARBA00007494"/>
    </source>
</evidence>
<dbReference type="SUPFAM" id="SSF48013">
    <property type="entry name" value="NusB-like"/>
    <property type="match status" value="1"/>
</dbReference>
<dbReference type="InterPro" id="IPR018314">
    <property type="entry name" value="RsmB/NOL1/NOP2-like_CS"/>
</dbReference>
<dbReference type="InterPro" id="IPR023267">
    <property type="entry name" value="RCMT"/>
</dbReference>
<feature type="domain" description="SAM-dependent MTase RsmB/NOP-type" evidence="7">
    <location>
        <begin position="239"/>
        <end position="529"/>
    </location>
</feature>
<dbReference type="PROSITE" id="PS51686">
    <property type="entry name" value="SAM_MT_RSMB_NOP"/>
    <property type="match status" value="1"/>
</dbReference>
<dbReference type="PANTHER" id="PTHR22807">
    <property type="entry name" value="NOP2 YEAST -RELATED NOL1/NOP2/FMU SUN DOMAIN-CONTAINING"/>
    <property type="match status" value="1"/>
</dbReference>
<dbReference type="GO" id="GO:0006355">
    <property type="term" value="P:regulation of DNA-templated transcription"/>
    <property type="evidence" value="ECO:0007669"/>
    <property type="project" value="InterPro"/>
</dbReference>
<dbReference type="GO" id="GO:0003723">
    <property type="term" value="F:RNA binding"/>
    <property type="evidence" value="ECO:0007669"/>
    <property type="project" value="UniProtKB-UniRule"/>
</dbReference>
<comment type="similarity">
    <text evidence="1 6">Belongs to the class I-like SAM-binding methyltransferase superfamily. RsmB/NOP family.</text>
</comment>
<keyword evidence="2 6" id="KW-0489">Methyltransferase</keyword>
<evidence type="ECO:0000256" key="5">
    <source>
        <dbReference type="ARBA" id="ARBA00022884"/>
    </source>
</evidence>
<dbReference type="PROSITE" id="PS01153">
    <property type="entry name" value="NOL1_NOP2_SUN"/>
    <property type="match status" value="1"/>
</dbReference>
<dbReference type="AlphaFoldDB" id="A0A2W7QFW6"/>
<name>A0A2W7QFW6_9RHOB</name>
<dbReference type="Proteomes" id="UP000249364">
    <property type="component" value="Unassembled WGS sequence"/>
</dbReference>
<dbReference type="InterPro" id="IPR006027">
    <property type="entry name" value="NusB_RsmB_TIM44"/>
</dbReference>
<feature type="binding site" evidence="6">
    <location>
        <begin position="344"/>
        <end position="350"/>
    </location>
    <ligand>
        <name>S-adenosyl-L-methionine</name>
        <dbReference type="ChEBI" id="CHEBI:59789"/>
    </ligand>
</feature>
<keyword evidence="3 6" id="KW-0808">Transferase</keyword>
<evidence type="ECO:0000256" key="2">
    <source>
        <dbReference type="ARBA" id="ARBA00022603"/>
    </source>
</evidence>
<feature type="binding site" evidence="6">
    <location>
        <position position="407"/>
    </location>
    <ligand>
        <name>S-adenosyl-L-methionine</name>
        <dbReference type="ChEBI" id="CHEBI:59789"/>
    </ligand>
</feature>
<gene>
    <name evidence="8" type="ORF">LY56_01249</name>
</gene>
<organism evidence="8 9">
    <name type="scientific">Roseinatronobacter thiooxidans</name>
    <dbReference type="NCBI Taxonomy" id="121821"/>
    <lineage>
        <taxon>Bacteria</taxon>
        <taxon>Pseudomonadati</taxon>
        <taxon>Pseudomonadota</taxon>
        <taxon>Alphaproteobacteria</taxon>
        <taxon>Rhodobacterales</taxon>
        <taxon>Paracoccaceae</taxon>
        <taxon>Roseinatronobacter</taxon>
    </lineage>
</organism>